<protein>
    <submittedName>
        <fullName evidence="13">Na+/solute symporter</fullName>
    </submittedName>
</protein>
<organism evidence="13">
    <name type="scientific">Solibacter usitatus (strain Ellin6076)</name>
    <dbReference type="NCBI Taxonomy" id="234267"/>
    <lineage>
        <taxon>Bacteria</taxon>
        <taxon>Pseudomonadati</taxon>
        <taxon>Acidobacteriota</taxon>
        <taxon>Terriglobia</taxon>
        <taxon>Bryobacterales</taxon>
        <taxon>Solibacteraceae</taxon>
        <taxon>Candidatus Solibacter</taxon>
    </lineage>
</organism>
<evidence type="ECO:0000256" key="6">
    <source>
        <dbReference type="ARBA" id="ARBA00022989"/>
    </source>
</evidence>
<dbReference type="EMBL" id="CP000473">
    <property type="protein sequence ID" value="ABJ82101.1"/>
    <property type="molecule type" value="Genomic_DNA"/>
</dbReference>
<feature type="transmembrane region" description="Helical" evidence="12">
    <location>
        <begin position="400"/>
        <end position="418"/>
    </location>
</feature>
<evidence type="ECO:0000256" key="12">
    <source>
        <dbReference type="SAM" id="Phobius"/>
    </source>
</evidence>
<dbReference type="STRING" id="234267.Acid_1107"/>
<keyword evidence="6 12" id="KW-1133">Transmembrane helix</keyword>
<feature type="transmembrane region" description="Helical" evidence="12">
    <location>
        <begin position="182"/>
        <end position="203"/>
    </location>
</feature>
<evidence type="ECO:0000256" key="7">
    <source>
        <dbReference type="ARBA" id="ARBA00023053"/>
    </source>
</evidence>
<dbReference type="GO" id="GO:0015293">
    <property type="term" value="F:symporter activity"/>
    <property type="evidence" value="ECO:0007669"/>
    <property type="project" value="TreeGrafter"/>
</dbReference>
<proteinExistence type="inferred from homology"/>
<dbReference type="HOGENOM" id="CLU_018808_11_4_0"/>
<feature type="transmembrane region" description="Helical" evidence="12">
    <location>
        <begin position="117"/>
        <end position="146"/>
    </location>
</feature>
<dbReference type="AlphaFoldDB" id="Q02A25"/>
<dbReference type="Pfam" id="PF00474">
    <property type="entry name" value="SSF"/>
    <property type="match status" value="2"/>
</dbReference>
<dbReference type="PANTHER" id="PTHR42985">
    <property type="entry name" value="SODIUM-COUPLED MONOCARBOXYLATE TRANSPORTER"/>
    <property type="match status" value="1"/>
</dbReference>
<reference evidence="13" key="1">
    <citation type="submission" date="2006-10" db="EMBL/GenBank/DDBJ databases">
        <title>Complete sequence of Solibacter usitatus Ellin6076.</title>
        <authorList>
            <consortium name="US DOE Joint Genome Institute"/>
            <person name="Copeland A."/>
            <person name="Lucas S."/>
            <person name="Lapidus A."/>
            <person name="Barry K."/>
            <person name="Detter J.C."/>
            <person name="Glavina del Rio T."/>
            <person name="Hammon N."/>
            <person name="Israni S."/>
            <person name="Dalin E."/>
            <person name="Tice H."/>
            <person name="Pitluck S."/>
            <person name="Thompson L.S."/>
            <person name="Brettin T."/>
            <person name="Bruce D."/>
            <person name="Han C."/>
            <person name="Tapia R."/>
            <person name="Gilna P."/>
            <person name="Schmutz J."/>
            <person name="Larimer F."/>
            <person name="Land M."/>
            <person name="Hauser L."/>
            <person name="Kyrpides N."/>
            <person name="Mikhailova N."/>
            <person name="Janssen P.H."/>
            <person name="Kuske C.R."/>
            <person name="Richardson P."/>
        </authorList>
    </citation>
    <scope>NUCLEOTIDE SEQUENCE</scope>
    <source>
        <strain evidence="13">Ellin6076</strain>
    </source>
</reference>
<evidence type="ECO:0000256" key="4">
    <source>
        <dbReference type="ARBA" id="ARBA00022475"/>
    </source>
</evidence>
<dbReference type="InterPro" id="IPR038377">
    <property type="entry name" value="Na/Glc_symporter_sf"/>
</dbReference>
<dbReference type="eggNOG" id="COG0591">
    <property type="taxonomic scope" value="Bacteria"/>
</dbReference>
<keyword evidence="9 12" id="KW-0472">Membrane</keyword>
<dbReference type="CDD" id="cd11494">
    <property type="entry name" value="SLC5sbd_NIS-like_u2"/>
    <property type="match status" value="1"/>
</dbReference>
<dbReference type="InParanoid" id="Q02A25"/>
<feature type="transmembrane region" description="Helical" evidence="12">
    <location>
        <begin position="450"/>
        <end position="472"/>
    </location>
</feature>
<feature type="transmembrane region" description="Helical" evidence="12">
    <location>
        <begin position="510"/>
        <end position="528"/>
    </location>
</feature>
<dbReference type="GO" id="GO:0005886">
    <property type="term" value="C:plasma membrane"/>
    <property type="evidence" value="ECO:0007669"/>
    <property type="project" value="UniProtKB-SubCell"/>
</dbReference>
<evidence type="ECO:0000256" key="9">
    <source>
        <dbReference type="ARBA" id="ARBA00023136"/>
    </source>
</evidence>
<comment type="similarity">
    <text evidence="2 11">Belongs to the sodium:solute symporter (SSF) (TC 2.A.21) family.</text>
</comment>
<keyword evidence="8" id="KW-0406">Ion transport</keyword>
<keyword evidence="4" id="KW-1003">Cell membrane</keyword>
<accession>Q02A25</accession>
<dbReference type="InterPro" id="IPR051163">
    <property type="entry name" value="Sodium:Solute_Symporter_SSF"/>
</dbReference>
<evidence type="ECO:0000256" key="8">
    <source>
        <dbReference type="ARBA" id="ARBA00023065"/>
    </source>
</evidence>
<dbReference type="InterPro" id="IPR001734">
    <property type="entry name" value="Na/solute_symporter"/>
</dbReference>
<feature type="transmembrane region" description="Helical" evidence="12">
    <location>
        <begin position="74"/>
        <end position="96"/>
    </location>
</feature>
<gene>
    <name evidence="13" type="ordered locus">Acid_1107</name>
</gene>
<dbReference type="Gene3D" id="1.20.1730.10">
    <property type="entry name" value="Sodium/glucose cotransporter"/>
    <property type="match status" value="1"/>
</dbReference>
<feature type="transmembrane region" description="Helical" evidence="12">
    <location>
        <begin position="534"/>
        <end position="554"/>
    </location>
</feature>
<evidence type="ECO:0000256" key="3">
    <source>
        <dbReference type="ARBA" id="ARBA00022448"/>
    </source>
</evidence>
<dbReference type="PROSITE" id="PS50283">
    <property type="entry name" value="NA_SOLUT_SYMP_3"/>
    <property type="match status" value="1"/>
</dbReference>
<feature type="transmembrane region" description="Helical" evidence="12">
    <location>
        <begin position="478"/>
        <end position="503"/>
    </location>
</feature>
<evidence type="ECO:0000256" key="10">
    <source>
        <dbReference type="ARBA" id="ARBA00023201"/>
    </source>
</evidence>
<keyword evidence="5 12" id="KW-0812">Transmembrane</keyword>
<dbReference type="OrthoDB" id="9810181at2"/>
<comment type="subcellular location">
    <subcellularLocation>
        <location evidence="1">Cell membrane</location>
        <topology evidence="1">Multi-pass membrane protein</topology>
    </subcellularLocation>
</comment>
<dbReference type="PANTHER" id="PTHR42985:SF40">
    <property type="entry name" value="LD47995P-RELATED"/>
    <property type="match status" value="1"/>
</dbReference>
<feature type="transmembrane region" description="Helical" evidence="12">
    <location>
        <begin position="152"/>
        <end position="170"/>
    </location>
</feature>
<evidence type="ECO:0000256" key="2">
    <source>
        <dbReference type="ARBA" id="ARBA00006434"/>
    </source>
</evidence>
<feature type="transmembrane region" description="Helical" evidence="12">
    <location>
        <begin position="231"/>
        <end position="250"/>
    </location>
</feature>
<sequence length="569" mass="62706">MTTLDWFVLVLALVSIIAYGLYRSRGSDTVDRYLLAGKSMPWYAMALSIMATQASAITFISTTGQSYIDGMRFVQFYFGLPLAMVVICATVVPMFHHARVYTAYEYLEKRFDTKTRALGSIIFLCQRGLSAGLTIYAPALVLSVILGWPERMTTILMGATVVTYTVLGGIKAVTWSDVQQMGVIFAGLVISLVTVIVLLPHSVSFGDAVFLAGAAGRLNAVTTNFDWNDRFNLWSGLIGGTFLFLSYFGCDQSQVQRYLTGRSIAQSRLSLLFNAVAKIPMQFFILFIGAMVFVFYLFVQPPLLFQQAELKRIGRQSEFAPMSEQYDRAFEQRKRAALALVEAHHAGDAAGEARQRAEYRAAQGELDAARRSASKLVEQTGGEKGFNDTNYIFLSFVTKYLPSGVVGLVIAVIFAATMSASSGEINSLATVSVIDIYQRHFRRGQSDHHYLMASRWLTLFWGVYAVVFAGWARRLGSLIVAVNKVGSLFYGSLLGCFALAILFPRVRGTAVFTGMILGEAAIFATAWFTDVSWLWYNVIGCAVVMVTALIITYASPGTTFARPDTQAQE</sequence>
<evidence type="ECO:0000313" key="13">
    <source>
        <dbReference type="EMBL" id="ABJ82101.1"/>
    </source>
</evidence>
<evidence type="ECO:0000256" key="11">
    <source>
        <dbReference type="RuleBase" id="RU362091"/>
    </source>
</evidence>
<dbReference type="GO" id="GO:0006814">
    <property type="term" value="P:sodium ion transport"/>
    <property type="evidence" value="ECO:0007669"/>
    <property type="project" value="UniProtKB-KW"/>
</dbReference>
<name>Q02A25_SOLUE</name>
<feature type="transmembrane region" description="Helical" evidence="12">
    <location>
        <begin position="271"/>
        <end position="299"/>
    </location>
</feature>
<keyword evidence="10" id="KW-0739">Sodium transport</keyword>
<keyword evidence="3" id="KW-0813">Transport</keyword>
<evidence type="ECO:0000256" key="5">
    <source>
        <dbReference type="ARBA" id="ARBA00022692"/>
    </source>
</evidence>
<keyword evidence="7" id="KW-0915">Sodium</keyword>
<feature type="transmembrane region" description="Helical" evidence="12">
    <location>
        <begin position="42"/>
        <end position="62"/>
    </location>
</feature>
<evidence type="ECO:0000256" key="1">
    <source>
        <dbReference type="ARBA" id="ARBA00004651"/>
    </source>
</evidence>
<feature type="transmembrane region" description="Helical" evidence="12">
    <location>
        <begin position="6"/>
        <end position="22"/>
    </location>
</feature>
<dbReference type="KEGG" id="sus:Acid_1107"/>